<dbReference type="OrthoDB" id="9774747at2"/>
<dbReference type="PROSITE" id="PS51832">
    <property type="entry name" value="HD_GYP"/>
    <property type="match status" value="1"/>
</dbReference>
<dbReference type="Gene3D" id="1.10.3210.10">
    <property type="entry name" value="Hypothetical protein af1432"/>
    <property type="match status" value="1"/>
</dbReference>
<protein>
    <submittedName>
        <fullName evidence="2">HD-GYP domain-containing protein (C-di-GMP phosphodiesterase class II)</fullName>
    </submittedName>
</protein>
<dbReference type="CDD" id="cd00077">
    <property type="entry name" value="HDc"/>
    <property type="match status" value="1"/>
</dbReference>
<dbReference type="AlphaFoldDB" id="A0A318J9Q3"/>
<dbReference type="SMART" id="SM00471">
    <property type="entry name" value="HDc"/>
    <property type="match status" value="1"/>
</dbReference>
<feature type="domain" description="HD-GYP" evidence="1">
    <location>
        <begin position="143"/>
        <end position="339"/>
    </location>
</feature>
<dbReference type="RefSeq" id="WP_059284978.1">
    <property type="nucleotide sequence ID" value="NZ_LNQU01000012.1"/>
</dbReference>
<reference evidence="2 3" key="1">
    <citation type="submission" date="2018-05" db="EMBL/GenBank/DDBJ databases">
        <title>Genomic Encyclopedia of Type Strains, Phase IV (KMG-IV): sequencing the most valuable type-strain genomes for metagenomic binning, comparative biology and taxonomic classification.</title>
        <authorList>
            <person name="Goeker M."/>
        </authorList>
    </citation>
    <scope>NUCLEOTIDE SEQUENCE [LARGE SCALE GENOMIC DNA]</scope>
    <source>
        <strain evidence="2 3">DSM 25134</strain>
    </source>
</reference>
<gene>
    <name evidence="2" type="ORF">DFR38_110126</name>
</gene>
<name>A0A318J9Q3_9NEIS</name>
<proteinExistence type="predicted"/>
<sequence length="414" mass="46888">MAEYIKRISIDQLRLGMYIADLDCGWMSHPFWLTRFRVEREEQIAQLRDAGIMEFYIDTRKGSDVSEAQLKSEVDQSIDDALLDILVEKPSQAVTAELGAELPRAKAILDRAHATIHSILLDAKLGKKLNMDPVRDVAQELADSVRRNADALNILGRIKEKDSYIFHHSISVGVLLMILQHDSGLSNEEVMDAGIGGMLHDIGKIYVDSQILNKPGKLSHIEFEAMRKHVGYGVSVLKQYPELSSDVILPALEHHERYDGTGYPFGKKGEQISSLGQKAAIIDVYDALTSDRCYHLGMTPPMAIRKIFEWSKHHFNPQQVKDFVKSIGIYPVGTLVSLESGKLAVVVEHNYDDLTSPKVLAFFNMQNKLHIKPHLIDLARHFGFGGGDRVLRYEDERKWGLDPHHYLQQWLAWD</sequence>
<evidence type="ECO:0000313" key="3">
    <source>
        <dbReference type="Proteomes" id="UP000248395"/>
    </source>
</evidence>
<dbReference type="InterPro" id="IPR003607">
    <property type="entry name" value="HD/PDEase_dom"/>
</dbReference>
<dbReference type="SUPFAM" id="SSF109604">
    <property type="entry name" value="HD-domain/PDEase-like"/>
    <property type="match status" value="1"/>
</dbReference>
<dbReference type="Pfam" id="PF13487">
    <property type="entry name" value="HD_5"/>
    <property type="match status" value="1"/>
</dbReference>
<dbReference type="InterPro" id="IPR021812">
    <property type="entry name" value="DUF3391"/>
</dbReference>
<evidence type="ECO:0000259" key="1">
    <source>
        <dbReference type="PROSITE" id="PS51832"/>
    </source>
</evidence>
<comment type="caution">
    <text evidence="2">The sequence shown here is derived from an EMBL/GenBank/DDBJ whole genome shotgun (WGS) entry which is preliminary data.</text>
</comment>
<dbReference type="GO" id="GO:0008081">
    <property type="term" value="F:phosphoric diester hydrolase activity"/>
    <property type="evidence" value="ECO:0007669"/>
    <property type="project" value="UniProtKB-ARBA"/>
</dbReference>
<dbReference type="Pfam" id="PF11871">
    <property type="entry name" value="DUF3391"/>
    <property type="match status" value="1"/>
</dbReference>
<evidence type="ECO:0000313" key="2">
    <source>
        <dbReference type="EMBL" id="PXX46028.1"/>
    </source>
</evidence>
<dbReference type="PANTHER" id="PTHR43155:SF2">
    <property type="entry name" value="CYCLIC DI-GMP PHOSPHODIESTERASE PA4108"/>
    <property type="match status" value="1"/>
</dbReference>
<dbReference type="EMBL" id="QJKC01000010">
    <property type="protein sequence ID" value="PXX46028.1"/>
    <property type="molecule type" value="Genomic_DNA"/>
</dbReference>
<dbReference type="Proteomes" id="UP000248395">
    <property type="component" value="Unassembled WGS sequence"/>
</dbReference>
<keyword evidence="3" id="KW-1185">Reference proteome</keyword>
<dbReference type="InterPro" id="IPR037522">
    <property type="entry name" value="HD_GYP_dom"/>
</dbReference>
<accession>A0A318J9Q3</accession>
<organism evidence="2 3">
    <name type="scientific">Aquitalea magnusonii</name>
    <dbReference type="NCBI Taxonomy" id="332411"/>
    <lineage>
        <taxon>Bacteria</taxon>
        <taxon>Pseudomonadati</taxon>
        <taxon>Pseudomonadota</taxon>
        <taxon>Betaproteobacteria</taxon>
        <taxon>Neisseriales</taxon>
        <taxon>Chromobacteriaceae</taxon>
        <taxon>Aquitalea</taxon>
    </lineage>
</organism>
<dbReference type="PANTHER" id="PTHR43155">
    <property type="entry name" value="CYCLIC DI-GMP PHOSPHODIESTERASE PA4108-RELATED"/>
    <property type="match status" value="1"/>
</dbReference>